<evidence type="ECO:0000313" key="3">
    <source>
        <dbReference type="Proteomes" id="UP001165189"/>
    </source>
</evidence>
<comment type="caution">
    <text evidence="2">The sequence shown here is derived from an EMBL/GenBank/DDBJ whole genome shotgun (WGS) entry which is preliminary data.</text>
</comment>
<protein>
    <submittedName>
        <fullName evidence="2">Unnamed protein product</fullName>
    </submittedName>
</protein>
<feature type="compositionally biased region" description="Basic residues" evidence="1">
    <location>
        <begin position="18"/>
        <end position="34"/>
    </location>
</feature>
<accession>A0ABQ6K9F9</accession>
<dbReference type="Proteomes" id="UP001165189">
    <property type="component" value="Unassembled WGS sequence"/>
</dbReference>
<gene>
    <name evidence="2" type="ORF">Aory05_000013300</name>
</gene>
<dbReference type="SUPFAM" id="SSF54928">
    <property type="entry name" value="RNA-binding domain, RBD"/>
    <property type="match status" value="1"/>
</dbReference>
<dbReference type="EMBL" id="BSYB01000001">
    <property type="protein sequence ID" value="GMG40873.1"/>
    <property type="molecule type" value="Genomic_DNA"/>
</dbReference>
<reference evidence="2" key="1">
    <citation type="submission" date="2023-04" db="EMBL/GenBank/DDBJ databases">
        <title>Aspergillus oryzae var. brunneus NBRC 4377.</title>
        <authorList>
            <person name="Ichikawa N."/>
            <person name="Sato H."/>
            <person name="Tonouchi N."/>
        </authorList>
    </citation>
    <scope>NUCLEOTIDE SEQUENCE</scope>
    <source>
        <strain evidence="2">NBRC 4377</strain>
    </source>
</reference>
<name>A0ABQ6K9F9_ASPOZ</name>
<feature type="compositionally biased region" description="Low complexity" evidence="1">
    <location>
        <begin position="35"/>
        <end position="47"/>
    </location>
</feature>
<feature type="compositionally biased region" description="Low complexity" evidence="1">
    <location>
        <begin position="91"/>
        <end position="107"/>
    </location>
</feature>
<feature type="region of interest" description="Disordered" evidence="1">
    <location>
        <begin position="1"/>
        <end position="147"/>
    </location>
</feature>
<evidence type="ECO:0000256" key="1">
    <source>
        <dbReference type="SAM" id="MobiDB-lite"/>
    </source>
</evidence>
<feature type="compositionally biased region" description="Polar residues" evidence="1">
    <location>
        <begin position="56"/>
        <end position="83"/>
    </location>
</feature>
<organism evidence="2 3">
    <name type="scientific">Aspergillus oryzae var. brunneus</name>
    <dbReference type="NCBI Taxonomy" id="332754"/>
    <lineage>
        <taxon>Eukaryota</taxon>
        <taxon>Fungi</taxon>
        <taxon>Dikarya</taxon>
        <taxon>Ascomycota</taxon>
        <taxon>Pezizomycotina</taxon>
        <taxon>Eurotiomycetes</taxon>
        <taxon>Eurotiomycetidae</taxon>
        <taxon>Eurotiales</taxon>
        <taxon>Aspergillaceae</taxon>
        <taxon>Aspergillus</taxon>
        <taxon>Aspergillus subgen. Circumdati</taxon>
    </lineage>
</organism>
<feature type="compositionally biased region" description="Polar residues" evidence="1">
    <location>
        <begin position="133"/>
        <end position="144"/>
    </location>
</feature>
<proteinExistence type="predicted"/>
<evidence type="ECO:0000313" key="2">
    <source>
        <dbReference type="EMBL" id="GMG40873.1"/>
    </source>
</evidence>
<keyword evidence="3" id="KW-1185">Reference proteome</keyword>
<feature type="compositionally biased region" description="Basic and acidic residues" evidence="1">
    <location>
        <begin position="1"/>
        <end position="17"/>
    </location>
</feature>
<sequence length="211" mass="23747">MRRATEKPQLSEREHGRGSRKQRSRKGKKHHKRSSTLGPSSQTSSSTNKGSEDRSSSTATYQTGVSPHRALTTSESCLHNTTDPFLHSRSHSPSLSSSSTSSSAFNRRSSRSLTTMSHNRRGNRSRDFGRPGQGTSRQPQNSSRLQQQPAQLLLAPWTFWDTVAVNLFNLPREINTRILWQTFSSEGYVSSIDLFEDSHGNRDSRGKIRFK</sequence>
<dbReference type="InterPro" id="IPR035979">
    <property type="entry name" value="RBD_domain_sf"/>
</dbReference>
<dbReference type="CDD" id="cd00590">
    <property type="entry name" value="RRM_SF"/>
    <property type="match status" value="1"/>
</dbReference>